<proteinExistence type="predicted"/>
<name>A0ACB9JHK5_9ASTR</name>
<reference evidence="2" key="1">
    <citation type="journal article" date="2022" name="Mol. Ecol. Resour.">
        <title>The genomes of chicory, endive, great burdock and yacon provide insights into Asteraceae palaeo-polyploidization history and plant inulin production.</title>
        <authorList>
            <person name="Fan W."/>
            <person name="Wang S."/>
            <person name="Wang H."/>
            <person name="Wang A."/>
            <person name="Jiang F."/>
            <person name="Liu H."/>
            <person name="Zhao H."/>
            <person name="Xu D."/>
            <person name="Zhang Y."/>
        </authorList>
    </citation>
    <scope>NUCLEOTIDE SEQUENCE [LARGE SCALE GENOMIC DNA]</scope>
    <source>
        <strain evidence="2">cv. Yunnan</strain>
    </source>
</reference>
<evidence type="ECO:0000313" key="1">
    <source>
        <dbReference type="EMBL" id="KAI3819832.1"/>
    </source>
</evidence>
<dbReference type="Proteomes" id="UP001056120">
    <property type="component" value="Linkage Group LG04"/>
</dbReference>
<evidence type="ECO:0000313" key="2">
    <source>
        <dbReference type="Proteomes" id="UP001056120"/>
    </source>
</evidence>
<comment type="caution">
    <text evidence="1">The sequence shown here is derived from an EMBL/GenBank/DDBJ whole genome shotgun (WGS) entry which is preliminary data.</text>
</comment>
<organism evidence="1 2">
    <name type="scientific">Smallanthus sonchifolius</name>
    <dbReference type="NCBI Taxonomy" id="185202"/>
    <lineage>
        <taxon>Eukaryota</taxon>
        <taxon>Viridiplantae</taxon>
        <taxon>Streptophyta</taxon>
        <taxon>Embryophyta</taxon>
        <taxon>Tracheophyta</taxon>
        <taxon>Spermatophyta</taxon>
        <taxon>Magnoliopsida</taxon>
        <taxon>eudicotyledons</taxon>
        <taxon>Gunneridae</taxon>
        <taxon>Pentapetalae</taxon>
        <taxon>asterids</taxon>
        <taxon>campanulids</taxon>
        <taxon>Asterales</taxon>
        <taxon>Asteraceae</taxon>
        <taxon>Asteroideae</taxon>
        <taxon>Heliantheae alliance</taxon>
        <taxon>Millerieae</taxon>
        <taxon>Smallanthus</taxon>
    </lineage>
</organism>
<reference evidence="1 2" key="2">
    <citation type="journal article" date="2022" name="Mol. Ecol. Resour.">
        <title>The genomes of chicory, endive, great burdock and yacon provide insights into Asteraceae paleo-polyploidization history and plant inulin production.</title>
        <authorList>
            <person name="Fan W."/>
            <person name="Wang S."/>
            <person name="Wang H."/>
            <person name="Wang A."/>
            <person name="Jiang F."/>
            <person name="Liu H."/>
            <person name="Zhao H."/>
            <person name="Xu D."/>
            <person name="Zhang Y."/>
        </authorList>
    </citation>
    <scope>NUCLEOTIDE SEQUENCE [LARGE SCALE GENOMIC DNA]</scope>
    <source>
        <strain evidence="2">cv. Yunnan</strain>
        <tissue evidence="1">Leaves</tissue>
    </source>
</reference>
<keyword evidence="2" id="KW-1185">Reference proteome</keyword>
<protein>
    <submittedName>
        <fullName evidence="1">Uncharacterized protein</fullName>
    </submittedName>
</protein>
<sequence length="85" mass="9304">MSVPEPRSRPSMAPSAYPPPPLPYKTLTQPSFHHTSNSQTSFFVNSLSPLPSPHFCFCSTGFESANTRAHTHNQSIEGHIVLAVI</sequence>
<gene>
    <name evidence="1" type="ORF">L1987_13684</name>
</gene>
<dbReference type="EMBL" id="CM042021">
    <property type="protein sequence ID" value="KAI3819832.1"/>
    <property type="molecule type" value="Genomic_DNA"/>
</dbReference>
<accession>A0ACB9JHK5</accession>